<accession>A0AAV7Z247</accession>
<dbReference type="Pfam" id="PF12796">
    <property type="entry name" value="Ank_2"/>
    <property type="match status" value="2"/>
</dbReference>
<dbReference type="PROSITE" id="PS50088">
    <property type="entry name" value="ANK_REPEAT"/>
    <property type="match status" value="6"/>
</dbReference>
<dbReference type="Proteomes" id="UP001146793">
    <property type="component" value="Unassembled WGS sequence"/>
</dbReference>
<dbReference type="GO" id="GO:0005634">
    <property type="term" value="C:nucleus"/>
    <property type="evidence" value="ECO:0007669"/>
    <property type="project" value="TreeGrafter"/>
</dbReference>
<evidence type="ECO:0000256" key="3">
    <source>
        <dbReference type="PROSITE-ProRule" id="PRU00023"/>
    </source>
</evidence>
<dbReference type="AlphaFoldDB" id="A0AAV7Z247"/>
<comment type="caution">
    <text evidence="4">The sequence shown here is derived from an EMBL/GenBank/DDBJ whole genome shotgun (WGS) entry which is preliminary data.</text>
</comment>
<evidence type="ECO:0000256" key="1">
    <source>
        <dbReference type="ARBA" id="ARBA00022737"/>
    </source>
</evidence>
<dbReference type="InterPro" id="IPR050663">
    <property type="entry name" value="Ankyrin-SOCS_Box"/>
</dbReference>
<dbReference type="Pfam" id="PF00023">
    <property type="entry name" value="Ank"/>
    <property type="match status" value="1"/>
</dbReference>
<sequence>MGNSCLFDEIEKGNSKRLHRIIKKKGVSAINQTRHYGYSALHYAVAFNKVEVVKELLLHKGINLDNLSDNKETPLLIASKTGNFEISKLLINAGANLNLQDKRGFSPLHFLCSTHKPTIEIVKLFLEKGVNIDAQTRTGCTPLHLSVKNGDCRISKLLISKGASINKADFNGYTSLHYSCLSDNTLLFNYLIQQGGDLNITDKKKNTPLHLICSGSSSRCFLQVCILNNADLNCLDRDGYSPLMKAIMKRKRDFVKLLLESGCEIKFGTDSTRQFLEKYGQFNKLYDLFQKYEIISQKKLRHQLKKVRKKKNPKYYIQITRNKNNNCKLLLCQSRSGKSCLSINNHYRRNFNFQRCCRKKKNIKFSNSSSLFQKDFQLCDQWVREKSFFKRKRLSKLGHMLIEHEIKNKKILEQKIEC</sequence>
<gene>
    <name evidence="4" type="ORF">M0812_18248</name>
</gene>
<dbReference type="InterPro" id="IPR002110">
    <property type="entry name" value="Ankyrin_rpt"/>
</dbReference>
<keyword evidence="2 3" id="KW-0040">ANK repeat</keyword>
<dbReference type="GO" id="GO:0045944">
    <property type="term" value="P:positive regulation of transcription by RNA polymerase II"/>
    <property type="evidence" value="ECO:0007669"/>
    <property type="project" value="TreeGrafter"/>
</dbReference>
<feature type="repeat" description="ANK" evidence="3">
    <location>
        <begin position="103"/>
        <end position="137"/>
    </location>
</feature>
<dbReference type="SMART" id="SM00248">
    <property type="entry name" value="ANK"/>
    <property type="match status" value="8"/>
</dbReference>
<dbReference type="EMBL" id="JANTQA010000036">
    <property type="protein sequence ID" value="KAJ3436193.1"/>
    <property type="molecule type" value="Genomic_DNA"/>
</dbReference>
<dbReference type="PRINTS" id="PR01415">
    <property type="entry name" value="ANKYRIN"/>
</dbReference>
<evidence type="ECO:0000313" key="4">
    <source>
        <dbReference type="EMBL" id="KAJ3436193.1"/>
    </source>
</evidence>
<proteinExistence type="predicted"/>
<dbReference type="InterPro" id="IPR036770">
    <property type="entry name" value="Ankyrin_rpt-contain_sf"/>
</dbReference>
<reference evidence="4" key="1">
    <citation type="submission" date="2022-08" db="EMBL/GenBank/DDBJ databases">
        <title>Novel sulphate-reducing endosymbionts in the free-living metamonad Anaeramoeba.</title>
        <authorList>
            <person name="Jerlstrom-Hultqvist J."/>
            <person name="Cepicka I."/>
            <person name="Gallot-Lavallee L."/>
            <person name="Salas-Leiva D."/>
            <person name="Curtis B.A."/>
            <person name="Zahonova K."/>
            <person name="Pipaliya S."/>
            <person name="Dacks J."/>
            <person name="Roger A.J."/>
        </authorList>
    </citation>
    <scope>NUCLEOTIDE SEQUENCE</scope>
    <source>
        <strain evidence="4">Busselton2</strain>
    </source>
</reference>
<feature type="repeat" description="ANK" evidence="3">
    <location>
        <begin position="238"/>
        <end position="270"/>
    </location>
</feature>
<feature type="repeat" description="ANK" evidence="3">
    <location>
        <begin position="171"/>
        <end position="203"/>
    </location>
</feature>
<feature type="repeat" description="ANK" evidence="3">
    <location>
        <begin position="36"/>
        <end position="69"/>
    </location>
</feature>
<organism evidence="4 5">
    <name type="scientific">Anaeramoeba flamelloides</name>
    <dbReference type="NCBI Taxonomy" id="1746091"/>
    <lineage>
        <taxon>Eukaryota</taxon>
        <taxon>Metamonada</taxon>
        <taxon>Anaeramoebidae</taxon>
        <taxon>Anaeramoeba</taxon>
    </lineage>
</organism>
<dbReference type="GO" id="GO:0000976">
    <property type="term" value="F:transcription cis-regulatory region binding"/>
    <property type="evidence" value="ECO:0007669"/>
    <property type="project" value="TreeGrafter"/>
</dbReference>
<keyword evidence="1" id="KW-0677">Repeat</keyword>
<dbReference type="SUPFAM" id="SSF48403">
    <property type="entry name" value="Ankyrin repeat"/>
    <property type="match status" value="1"/>
</dbReference>
<feature type="repeat" description="ANK" evidence="3">
    <location>
        <begin position="138"/>
        <end position="170"/>
    </location>
</feature>
<dbReference type="PANTHER" id="PTHR24193:SF121">
    <property type="entry name" value="ADA2A-CONTAINING COMPLEX COMPONENT 3, ISOFORM D"/>
    <property type="match status" value="1"/>
</dbReference>
<dbReference type="PROSITE" id="PS50297">
    <property type="entry name" value="ANK_REP_REGION"/>
    <property type="match status" value="6"/>
</dbReference>
<evidence type="ECO:0000256" key="2">
    <source>
        <dbReference type="ARBA" id="ARBA00023043"/>
    </source>
</evidence>
<feature type="repeat" description="ANK" evidence="3">
    <location>
        <begin position="70"/>
        <end position="102"/>
    </location>
</feature>
<dbReference type="Gene3D" id="1.25.40.20">
    <property type="entry name" value="Ankyrin repeat-containing domain"/>
    <property type="match status" value="1"/>
</dbReference>
<protein>
    <submittedName>
        <fullName evidence="4">Ankyrin repeat-containing protein</fullName>
    </submittedName>
</protein>
<dbReference type="PANTHER" id="PTHR24193">
    <property type="entry name" value="ANKYRIN REPEAT PROTEIN"/>
    <property type="match status" value="1"/>
</dbReference>
<evidence type="ECO:0000313" key="5">
    <source>
        <dbReference type="Proteomes" id="UP001146793"/>
    </source>
</evidence>
<name>A0AAV7Z247_9EUKA</name>